<protein>
    <submittedName>
        <fullName evidence="3">Uncharacterized protein</fullName>
    </submittedName>
</protein>
<keyword evidence="4" id="KW-1185">Reference proteome</keyword>
<evidence type="ECO:0000313" key="4">
    <source>
        <dbReference type="Proteomes" id="UP000051574"/>
    </source>
</evidence>
<organism evidence="3 4">
    <name type="scientific">Oryctes borbonicus</name>
    <dbReference type="NCBI Taxonomy" id="1629725"/>
    <lineage>
        <taxon>Eukaryota</taxon>
        <taxon>Metazoa</taxon>
        <taxon>Ecdysozoa</taxon>
        <taxon>Arthropoda</taxon>
        <taxon>Hexapoda</taxon>
        <taxon>Insecta</taxon>
        <taxon>Pterygota</taxon>
        <taxon>Neoptera</taxon>
        <taxon>Endopterygota</taxon>
        <taxon>Coleoptera</taxon>
        <taxon>Polyphaga</taxon>
        <taxon>Scarabaeiformia</taxon>
        <taxon>Scarabaeidae</taxon>
        <taxon>Dynastinae</taxon>
        <taxon>Oryctes</taxon>
    </lineage>
</organism>
<dbReference type="AlphaFoldDB" id="A0A0T6B5R4"/>
<accession>A0A0T6B5R4</accession>
<proteinExistence type="predicted"/>
<feature type="compositionally biased region" description="Basic and acidic residues" evidence="1">
    <location>
        <begin position="105"/>
        <end position="117"/>
    </location>
</feature>
<comment type="caution">
    <text evidence="3">The sequence shown here is derived from an EMBL/GenBank/DDBJ whole genome shotgun (WGS) entry which is preliminary data.</text>
</comment>
<evidence type="ECO:0000256" key="2">
    <source>
        <dbReference type="SAM" id="Phobius"/>
    </source>
</evidence>
<name>A0A0T6B5R4_9SCAR</name>
<keyword evidence="2" id="KW-0812">Transmembrane</keyword>
<dbReference type="OrthoDB" id="6379298at2759"/>
<dbReference type="Proteomes" id="UP000051574">
    <property type="component" value="Unassembled WGS sequence"/>
</dbReference>
<feature type="transmembrane region" description="Helical" evidence="2">
    <location>
        <begin position="6"/>
        <end position="29"/>
    </location>
</feature>
<dbReference type="EMBL" id="LJIG01009618">
    <property type="protein sequence ID" value="KRT82719.1"/>
    <property type="molecule type" value="Genomic_DNA"/>
</dbReference>
<sequence length="117" mass="12998">MENVLRAWLIGITVVMSTLCILLLVAFILKTRSLSQRLNKLSVIRYGSQESVSNRRAAPFTNKHATEGSNPAYSEDKIKSPEGEDAISVSSGDSDLVGVENNPEFDYKYEKQENSTK</sequence>
<keyword evidence="2" id="KW-1133">Transmembrane helix</keyword>
<evidence type="ECO:0000313" key="3">
    <source>
        <dbReference type="EMBL" id="KRT82719.1"/>
    </source>
</evidence>
<feature type="region of interest" description="Disordered" evidence="1">
    <location>
        <begin position="48"/>
        <end position="117"/>
    </location>
</feature>
<keyword evidence="2" id="KW-0472">Membrane</keyword>
<feature type="compositionally biased region" description="Low complexity" evidence="1">
    <location>
        <begin position="88"/>
        <end position="99"/>
    </location>
</feature>
<reference evidence="3 4" key="1">
    <citation type="submission" date="2015-09" db="EMBL/GenBank/DDBJ databases">
        <title>Draft genome of the scarab beetle Oryctes borbonicus.</title>
        <authorList>
            <person name="Meyer J.M."/>
            <person name="Markov G.V."/>
            <person name="Baskaran P."/>
            <person name="Herrmann M."/>
            <person name="Sommer R.J."/>
            <person name="Roedelsperger C."/>
        </authorList>
    </citation>
    <scope>NUCLEOTIDE SEQUENCE [LARGE SCALE GENOMIC DNA]</scope>
    <source>
        <strain evidence="3">OB123</strain>
        <tissue evidence="3">Whole animal</tissue>
    </source>
</reference>
<gene>
    <name evidence="3" type="ORF">AMK59_3048</name>
</gene>
<evidence type="ECO:0000256" key="1">
    <source>
        <dbReference type="SAM" id="MobiDB-lite"/>
    </source>
</evidence>